<evidence type="ECO:0000256" key="4">
    <source>
        <dbReference type="ARBA" id="ARBA00023136"/>
    </source>
</evidence>
<keyword evidence="2 5" id="KW-0812">Transmembrane</keyword>
<comment type="subcellular location">
    <subcellularLocation>
        <location evidence="1">Membrane</location>
        <topology evidence="1">Multi-pass membrane protein</topology>
    </subcellularLocation>
</comment>
<comment type="caution">
    <text evidence="6">The sequence shown here is derived from an EMBL/GenBank/DDBJ whole genome shotgun (WGS) entry which is preliminary data.</text>
</comment>
<dbReference type="Pfam" id="PF04479">
    <property type="entry name" value="RTA1"/>
    <property type="match status" value="1"/>
</dbReference>
<keyword evidence="4 5" id="KW-0472">Membrane</keyword>
<dbReference type="EMBL" id="JBANMG010000010">
    <property type="protein sequence ID" value="KAK6948727.1"/>
    <property type="molecule type" value="Genomic_DNA"/>
</dbReference>
<protein>
    <submittedName>
        <fullName evidence="6">Uncharacterized protein</fullName>
    </submittedName>
</protein>
<evidence type="ECO:0000256" key="1">
    <source>
        <dbReference type="ARBA" id="ARBA00004141"/>
    </source>
</evidence>
<proteinExistence type="predicted"/>
<feature type="transmembrane region" description="Helical" evidence="5">
    <location>
        <begin position="151"/>
        <end position="173"/>
    </location>
</feature>
<accession>A0AAX6M8L9</accession>
<feature type="transmembrane region" description="Helical" evidence="5">
    <location>
        <begin position="68"/>
        <end position="86"/>
    </location>
</feature>
<organism evidence="6 7">
    <name type="scientific">Daldinia eschscholtzii</name>
    <dbReference type="NCBI Taxonomy" id="292717"/>
    <lineage>
        <taxon>Eukaryota</taxon>
        <taxon>Fungi</taxon>
        <taxon>Dikarya</taxon>
        <taxon>Ascomycota</taxon>
        <taxon>Pezizomycotina</taxon>
        <taxon>Sordariomycetes</taxon>
        <taxon>Xylariomycetidae</taxon>
        <taxon>Xylariales</taxon>
        <taxon>Hypoxylaceae</taxon>
        <taxon>Daldinia</taxon>
    </lineage>
</organism>
<sequence>MAGIWETLAYLFRTVSTRHQQSSGIYLVFQIFILLAPLWVNAFDYMVLGRMIYCLVPSRQIFGIPAQAIAAGFVTFDFVAFVIQLVGGSIASPMTPAEEQLRAIHIYMGGIGLQQLFIVIFVAFAIGFQLEMRNMKTLKAMTTTNSNWRPLLFTLYATLTCITFAKIRIIFRFVEFSSGSTGVSNSLVTNETYFYVLEAAPMMLAVLGFNIVHPGKILVGPGSEMPGFFATCMGLFRKRRERSQLEKLDGSDNEETSNLQP</sequence>
<feature type="transmembrane region" description="Helical" evidence="5">
    <location>
        <begin position="106"/>
        <end position="130"/>
    </location>
</feature>
<feature type="transmembrane region" description="Helical" evidence="5">
    <location>
        <begin position="25"/>
        <end position="47"/>
    </location>
</feature>
<evidence type="ECO:0000313" key="7">
    <source>
        <dbReference type="Proteomes" id="UP001369815"/>
    </source>
</evidence>
<evidence type="ECO:0000256" key="2">
    <source>
        <dbReference type="ARBA" id="ARBA00022692"/>
    </source>
</evidence>
<dbReference type="PANTHER" id="PTHR31465:SF15">
    <property type="entry name" value="LIPID TRANSPORTER ATNI-RELATED"/>
    <property type="match status" value="1"/>
</dbReference>
<gene>
    <name evidence="6" type="ORF">Daesc_010497</name>
</gene>
<dbReference type="AlphaFoldDB" id="A0AAX6M8L9"/>
<dbReference type="Proteomes" id="UP001369815">
    <property type="component" value="Unassembled WGS sequence"/>
</dbReference>
<dbReference type="InterPro" id="IPR007568">
    <property type="entry name" value="RTA1"/>
</dbReference>
<evidence type="ECO:0000313" key="6">
    <source>
        <dbReference type="EMBL" id="KAK6948727.1"/>
    </source>
</evidence>
<evidence type="ECO:0000256" key="5">
    <source>
        <dbReference type="SAM" id="Phobius"/>
    </source>
</evidence>
<name>A0AAX6M8L9_9PEZI</name>
<evidence type="ECO:0000256" key="3">
    <source>
        <dbReference type="ARBA" id="ARBA00022989"/>
    </source>
</evidence>
<dbReference type="PANTHER" id="PTHR31465">
    <property type="entry name" value="PROTEIN RTA1-RELATED"/>
    <property type="match status" value="1"/>
</dbReference>
<reference evidence="6 7" key="1">
    <citation type="journal article" date="2024" name="Front Chem Biol">
        <title>Unveiling the potential of Daldinia eschscholtzii MFLUCC 19-0629 through bioactivity and bioinformatics studies for enhanced sustainable agriculture production.</title>
        <authorList>
            <person name="Brooks S."/>
            <person name="Weaver J.A."/>
            <person name="Klomchit A."/>
            <person name="Alharthi S.A."/>
            <person name="Onlamun T."/>
            <person name="Nurani R."/>
            <person name="Vong T.K."/>
            <person name="Alberti F."/>
            <person name="Greco C."/>
        </authorList>
    </citation>
    <scope>NUCLEOTIDE SEQUENCE [LARGE SCALE GENOMIC DNA]</scope>
    <source>
        <strain evidence="6">MFLUCC 19-0629</strain>
    </source>
</reference>
<dbReference type="GO" id="GO:0016020">
    <property type="term" value="C:membrane"/>
    <property type="evidence" value="ECO:0007669"/>
    <property type="project" value="UniProtKB-SubCell"/>
</dbReference>
<feature type="transmembrane region" description="Helical" evidence="5">
    <location>
        <begin position="193"/>
        <end position="212"/>
    </location>
</feature>
<keyword evidence="3 5" id="KW-1133">Transmembrane helix</keyword>
<keyword evidence="7" id="KW-1185">Reference proteome</keyword>